<accession>A0AAJ0BRZ6</accession>
<feature type="region of interest" description="Disordered" evidence="1">
    <location>
        <begin position="254"/>
        <end position="278"/>
    </location>
</feature>
<dbReference type="RefSeq" id="XP_060279414.1">
    <property type="nucleotide sequence ID" value="XM_060429052.1"/>
</dbReference>
<keyword evidence="3" id="KW-1185">Reference proteome</keyword>
<comment type="caution">
    <text evidence="2">The sequence shown here is derived from an EMBL/GenBank/DDBJ whole genome shotgun (WGS) entry which is preliminary data.</text>
</comment>
<sequence length="299" mass="33120">MIEMGASSTVGGVSAPPHTTKPRQTAVLSAAVPSQSCTSQKTAHYGLSDRGIKGTSCSVLGAEQGQPQVHTLCSPHRDGPPAHQHARSSPETVPWPYFTISGSSWRFRAVTLVFVADYPRAKHILCCLPSQDWECHQGTAGTPAVPSSQPKRIAQDLRKGCTGDSGPSRLRQLAASHYLHRLSIKIIVELKNSVLRSVQYPRRGTAIPPDSYLHRDAMQKWSSRISLTLSDAKFRAIKCWKPETRRTPRRIESHTPMASTSAVRLPPTRNPEHAHPLWPQPQYKPHYVAFHRRGPPIYC</sequence>
<gene>
    <name evidence="2" type="ORF">QBC33DRAFT_550121</name>
</gene>
<evidence type="ECO:0000256" key="1">
    <source>
        <dbReference type="SAM" id="MobiDB-lite"/>
    </source>
</evidence>
<protein>
    <submittedName>
        <fullName evidence="2">Uncharacterized protein</fullName>
    </submittedName>
</protein>
<name>A0AAJ0BRZ6_9PEZI</name>
<evidence type="ECO:0000313" key="2">
    <source>
        <dbReference type="EMBL" id="KAK1763201.1"/>
    </source>
</evidence>
<proteinExistence type="predicted"/>
<organism evidence="2 3">
    <name type="scientific">Phialemonium atrogriseum</name>
    <dbReference type="NCBI Taxonomy" id="1093897"/>
    <lineage>
        <taxon>Eukaryota</taxon>
        <taxon>Fungi</taxon>
        <taxon>Dikarya</taxon>
        <taxon>Ascomycota</taxon>
        <taxon>Pezizomycotina</taxon>
        <taxon>Sordariomycetes</taxon>
        <taxon>Sordariomycetidae</taxon>
        <taxon>Cephalothecales</taxon>
        <taxon>Cephalothecaceae</taxon>
        <taxon>Phialemonium</taxon>
    </lineage>
</organism>
<reference evidence="2" key="1">
    <citation type="submission" date="2023-06" db="EMBL/GenBank/DDBJ databases">
        <title>Genome-scale phylogeny and comparative genomics of the fungal order Sordariales.</title>
        <authorList>
            <consortium name="Lawrence Berkeley National Laboratory"/>
            <person name="Hensen N."/>
            <person name="Bonometti L."/>
            <person name="Westerberg I."/>
            <person name="Brannstrom I.O."/>
            <person name="Guillou S."/>
            <person name="Cros-Aarteil S."/>
            <person name="Calhoun S."/>
            <person name="Haridas S."/>
            <person name="Kuo A."/>
            <person name="Mondo S."/>
            <person name="Pangilinan J."/>
            <person name="Riley R."/>
            <person name="Labutti K."/>
            <person name="Andreopoulos B."/>
            <person name="Lipzen A."/>
            <person name="Chen C."/>
            <person name="Yanf M."/>
            <person name="Daum C."/>
            <person name="Ng V."/>
            <person name="Clum A."/>
            <person name="Steindorff A."/>
            <person name="Ohm R."/>
            <person name="Martin F."/>
            <person name="Silar P."/>
            <person name="Natvig D."/>
            <person name="Lalanne C."/>
            <person name="Gautier V."/>
            <person name="Ament-Velasquez S.L."/>
            <person name="Kruys A."/>
            <person name="Hutchinson M.I."/>
            <person name="Powell A.J."/>
            <person name="Barry K."/>
            <person name="Miller A.N."/>
            <person name="Grigoriev I.V."/>
            <person name="Debuchy R."/>
            <person name="Gladieux P."/>
            <person name="Thoren M.H."/>
            <person name="Johannesson H."/>
        </authorList>
    </citation>
    <scope>NUCLEOTIDE SEQUENCE</scope>
    <source>
        <strain evidence="2">8032-3</strain>
    </source>
</reference>
<feature type="region of interest" description="Disordered" evidence="1">
    <location>
        <begin position="1"/>
        <end position="26"/>
    </location>
</feature>
<feature type="compositionally biased region" description="Polar residues" evidence="1">
    <location>
        <begin position="1"/>
        <end position="11"/>
    </location>
</feature>
<evidence type="ECO:0000313" key="3">
    <source>
        <dbReference type="Proteomes" id="UP001244011"/>
    </source>
</evidence>
<dbReference type="AlphaFoldDB" id="A0AAJ0BRZ6"/>
<dbReference type="GeneID" id="85312239"/>
<dbReference type="Proteomes" id="UP001244011">
    <property type="component" value="Unassembled WGS sequence"/>
</dbReference>
<dbReference type="EMBL" id="MU839029">
    <property type="protein sequence ID" value="KAK1763201.1"/>
    <property type="molecule type" value="Genomic_DNA"/>
</dbReference>